<keyword evidence="8 10" id="KW-0594">Phospholipid biosynthesis</keyword>
<comment type="catalytic activity">
    <reaction evidence="10 15">
        <text>sn-glycerol 3-phosphate + NADP(+) = dihydroxyacetone phosphate + NADPH + H(+)</text>
        <dbReference type="Rhea" id="RHEA:11096"/>
        <dbReference type="ChEBI" id="CHEBI:15378"/>
        <dbReference type="ChEBI" id="CHEBI:57597"/>
        <dbReference type="ChEBI" id="CHEBI:57642"/>
        <dbReference type="ChEBI" id="CHEBI:57783"/>
        <dbReference type="ChEBI" id="CHEBI:58349"/>
        <dbReference type="EC" id="1.1.1.94"/>
    </reaction>
</comment>
<evidence type="ECO:0000256" key="6">
    <source>
        <dbReference type="ARBA" id="ARBA00023027"/>
    </source>
</evidence>
<dbReference type="GO" id="GO:0141152">
    <property type="term" value="F:glycerol-3-phosphate dehydrogenase (NAD+) activity"/>
    <property type="evidence" value="ECO:0007669"/>
    <property type="project" value="RHEA"/>
</dbReference>
<feature type="binding site" evidence="10">
    <location>
        <position position="14"/>
    </location>
    <ligand>
        <name>NADPH</name>
        <dbReference type="ChEBI" id="CHEBI:57783"/>
    </ligand>
</feature>
<dbReference type="InterPro" id="IPR013328">
    <property type="entry name" value="6PGD_dom2"/>
</dbReference>
<dbReference type="SUPFAM" id="SSF51735">
    <property type="entry name" value="NAD(P)-binding Rossmann-fold domains"/>
    <property type="match status" value="1"/>
</dbReference>
<feature type="binding site" evidence="10">
    <location>
        <position position="34"/>
    </location>
    <ligand>
        <name>NADPH</name>
        <dbReference type="ChEBI" id="CHEBI:57783"/>
    </ligand>
</feature>
<evidence type="ECO:0000259" key="16">
    <source>
        <dbReference type="Pfam" id="PF01210"/>
    </source>
</evidence>
<feature type="binding site" evidence="13">
    <location>
        <position position="276"/>
    </location>
    <ligand>
        <name>NAD(+)</name>
        <dbReference type="ChEBI" id="CHEBI:57540"/>
    </ligand>
</feature>
<evidence type="ECO:0000256" key="11">
    <source>
        <dbReference type="PIRSR" id="PIRSR000114-1"/>
    </source>
</evidence>
<keyword evidence="7 10" id="KW-0443">Lipid metabolism</keyword>
<dbReference type="SUPFAM" id="SSF48179">
    <property type="entry name" value="6-phosphogluconate dehydrogenase C-terminal domain-like"/>
    <property type="match status" value="1"/>
</dbReference>
<dbReference type="Pfam" id="PF07479">
    <property type="entry name" value="NAD_Gly3P_dh_C"/>
    <property type="match status" value="1"/>
</dbReference>
<accession>A0A2T5VHY1</accession>
<evidence type="ECO:0000256" key="2">
    <source>
        <dbReference type="ARBA" id="ARBA00022516"/>
    </source>
</evidence>
<feature type="binding site" evidence="13">
    <location>
        <position position="138"/>
    </location>
    <ligand>
        <name>NAD(+)</name>
        <dbReference type="ChEBI" id="CHEBI:57540"/>
    </ligand>
</feature>
<feature type="binding site" evidence="13">
    <location>
        <position position="253"/>
    </location>
    <ligand>
        <name>NAD(+)</name>
        <dbReference type="ChEBI" id="CHEBI:57540"/>
    </ligand>
</feature>
<proteinExistence type="inferred from homology"/>
<feature type="binding site" evidence="10">
    <location>
        <position position="253"/>
    </location>
    <ligand>
        <name>sn-glycerol 3-phosphate</name>
        <dbReference type="ChEBI" id="CHEBI:57597"/>
    </ligand>
</feature>
<feature type="binding site" evidence="10">
    <location>
        <position position="136"/>
    </location>
    <ligand>
        <name>sn-glycerol 3-phosphate</name>
        <dbReference type="ChEBI" id="CHEBI:57597"/>
    </ligand>
</feature>
<feature type="binding site" evidence="10">
    <location>
        <position position="13"/>
    </location>
    <ligand>
        <name>NADPH</name>
        <dbReference type="ChEBI" id="CHEBI:57783"/>
    </ligand>
</feature>
<dbReference type="RefSeq" id="WP_107988806.1">
    <property type="nucleotide sequence ID" value="NZ_QAYG01000001.1"/>
</dbReference>
<name>A0A2T5VHY1_9HYPH</name>
<feature type="binding site" evidence="12">
    <location>
        <position position="106"/>
    </location>
    <ligand>
        <name>substrate</name>
    </ligand>
</feature>
<dbReference type="UniPathway" id="UPA00940"/>
<evidence type="ECO:0000256" key="3">
    <source>
        <dbReference type="ARBA" id="ARBA00022741"/>
    </source>
</evidence>
<feature type="binding site" evidence="10">
    <location>
        <position position="106"/>
    </location>
    <ligand>
        <name>NADPH</name>
        <dbReference type="ChEBI" id="CHEBI:57783"/>
    </ligand>
</feature>
<evidence type="ECO:0000256" key="14">
    <source>
        <dbReference type="RuleBase" id="RU000437"/>
    </source>
</evidence>
<organism evidence="18 19">
    <name type="scientific">Breoghania corrubedonensis</name>
    <dbReference type="NCBI Taxonomy" id="665038"/>
    <lineage>
        <taxon>Bacteria</taxon>
        <taxon>Pseudomonadati</taxon>
        <taxon>Pseudomonadota</taxon>
        <taxon>Alphaproteobacteria</taxon>
        <taxon>Hyphomicrobiales</taxon>
        <taxon>Stappiaceae</taxon>
        <taxon>Breoghania</taxon>
    </lineage>
</organism>
<dbReference type="Proteomes" id="UP000244081">
    <property type="component" value="Unassembled WGS sequence"/>
</dbReference>
<evidence type="ECO:0000256" key="15">
    <source>
        <dbReference type="RuleBase" id="RU000439"/>
    </source>
</evidence>
<dbReference type="GO" id="GO:0005829">
    <property type="term" value="C:cytosol"/>
    <property type="evidence" value="ECO:0007669"/>
    <property type="project" value="TreeGrafter"/>
</dbReference>
<feature type="binding site" evidence="12">
    <location>
        <begin position="253"/>
        <end position="254"/>
    </location>
    <ligand>
        <name>substrate</name>
    </ligand>
</feature>
<dbReference type="OrthoDB" id="9812273at2"/>
<feature type="binding site" evidence="10">
    <location>
        <position position="253"/>
    </location>
    <ligand>
        <name>NADPH</name>
        <dbReference type="ChEBI" id="CHEBI:57783"/>
    </ligand>
</feature>
<dbReference type="Gene3D" id="1.10.1040.10">
    <property type="entry name" value="N-(1-d-carboxylethyl)-l-norvaline Dehydrogenase, domain 2"/>
    <property type="match status" value="1"/>
</dbReference>
<evidence type="ECO:0000256" key="13">
    <source>
        <dbReference type="PIRSR" id="PIRSR000114-3"/>
    </source>
</evidence>
<evidence type="ECO:0000256" key="12">
    <source>
        <dbReference type="PIRSR" id="PIRSR000114-2"/>
    </source>
</evidence>
<comment type="caution">
    <text evidence="18">The sequence shown here is derived from an EMBL/GenBank/DDBJ whole genome shotgun (WGS) entry which is preliminary data.</text>
</comment>
<dbReference type="GO" id="GO:0046168">
    <property type="term" value="P:glycerol-3-phosphate catabolic process"/>
    <property type="evidence" value="ECO:0007669"/>
    <property type="project" value="InterPro"/>
</dbReference>
<keyword evidence="4 10" id="KW-0521">NADP</keyword>
<keyword evidence="10" id="KW-0963">Cytoplasm</keyword>
<keyword evidence="2 10" id="KW-0444">Lipid biosynthesis</keyword>
<feature type="domain" description="Glycerol-3-phosphate dehydrogenase NAD-dependent N-terminal" evidence="16">
    <location>
        <begin position="6"/>
        <end position="156"/>
    </location>
</feature>
<keyword evidence="3 10" id="KW-0547">Nucleotide-binding</keyword>
<dbReference type="InterPro" id="IPR008927">
    <property type="entry name" value="6-PGluconate_DH-like_C_sf"/>
</dbReference>
<protein>
    <recommendedName>
        <fullName evidence="10">Glycerol-3-phosphate dehydrogenase [NAD(P)+]</fullName>
        <ecNumber evidence="10">1.1.1.94</ecNumber>
    </recommendedName>
    <alternativeName>
        <fullName evidence="10">NAD(P)(+)-dependent glycerol-3-phosphate dehydrogenase</fullName>
    </alternativeName>
    <alternativeName>
        <fullName evidence="10">NAD(P)H-dependent dihydroxyacetone-phosphate reductase</fullName>
    </alternativeName>
</protein>
<dbReference type="NCBIfam" id="NF000942">
    <property type="entry name" value="PRK00094.1-4"/>
    <property type="match status" value="1"/>
</dbReference>
<keyword evidence="9 10" id="KW-1208">Phospholipid metabolism</keyword>
<dbReference type="FunFam" id="3.40.50.720:FF:000019">
    <property type="entry name" value="Glycerol-3-phosphate dehydrogenase [NAD(P)+]"/>
    <property type="match status" value="1"/>
</dbReference>
<feature type="binding site" evidence="13">
    <location>
        <begin position="10"/>
        <end position="15"/>
    </location>
    <ligand>
        <name>NAD(+)</name>
        <dbReference type="ChEBI" id="CHEBI:57540"/>
    </ligand>
</feature>
<dbReference type="InterPro" id="IPR011128">
    <property type="entry name" value="G3P_DH_NAD-dep_N"/>
</dbReference>
<evidence type="ECO:0000256" key="10">
    <source>
        <dbReference type="HAMAP-Rule" id="MF_00394"/>
    </source>
</evidence>
<dbReference type="GO" id="GO:0008654">
    <property type="term" value="P:phospholipid biosynthetic process"/>
    <property type="evidence" value="ECO:0007669"/>
    <property type="project" value="UniProtKB-KW"/>
</dbReference>
<evidence type="ECO:0000256" key="1">
    <source>
        <dbReference type="ARBA" id="ARBA00011009"/>
    </source>
</evidence>
<feature type="binding site" evidence="10">
    <location>
        <position position="138"/>
    </location>
    <ligand>
        <name>NADPH</name>
        <dbReference type="ChEBI" id="CHEBI:57783"/>
    </ligand>
</feature>
<feature type="active site" description="Proton acceptor" evidence="10 11">
    <location>
        <position position="189"/>
    </location>
</feature>
<evidence type="ECO:0000256" key="7">
    <source>
        <dbReference type="ARBA" id="ARBA00023098"/>
    </source>
</evidence>
<dbReference type="Gene3D" id="3.40.50.720">
    <property type="entry name" value="NAD(P)-binding Rossmann-like Domain"/>
    <property type="match status" value="1"/>
</dbReference>
<dbReference type="Pfam" id="PF01210">
    <property type="entry name" value="NAD_Gly3P_dh_N"/>
    <property type="match status" value="1"/>
</dbReference>
<dbReference type="EC" id="1.1.1.94" evidence="10"/>
<evidence type="ECO:0000259" key="17">
    <source>
        <dbReference type="Pfam" id="PF07479"/>
    </source>
</evidence>
<comment type="caution">
    <text evidence="10">Lacks conserved residue(s) required for the propagation of feature annotation.</text>
</comment>
<dbReference type="PRINTS" id="PR00077">
    <property type="entry name" value="GPDHDRGNASE"/>
</dbReference>
<feature type="binding site" evidence="10">
    <location>
        <position position="279"/>
    </location>
    <ligand>
        <name>NADPH</name>
        <dbReference type="ChEBI" id="CHEBI:57783"/>
    </ligand>
</feature>
<dbReference type="InterPro" id="IPR006168">
    <property type="entry name" value="G3P_DH_NAD-dep"/>
</dbReference>
<feature type="binding site" evidence="10">
    <location>
        <position position="277"/>
    </location>
    <ligand>
        <name>NADPH</name>
        <dbReference type="ChEBI" id="CHEBI:57783"/>
    </ligand>
</feature>
<dbReference type="GO" id="GO:0141153">
    <property type="term" value="F:glycerol-3-phosphate dehydrogenase (NADP+) activity"/>
    <property type="evidence" value="ECO:0007669"/>
    <property type="project" value="RHEA"/>
</dbReference>
<evidence type="ECO:0000256" key="5">
    <source>
        <dbReference type="ARBA" id="ARBA00023002"/>
    </source>
</evidence>
<dbReference type="NCBIfam" id="NF000940">
    <property type="entry name" value="PRK00094.1-2"/>
    <property type="match status" value="1"/>
</dbReference>
<dbReference type="GO" id="GO:0051287">
    <property type="term" value="F:NAD binding"/>
    <property type="evidence" value="ECO:0007669"/>
    <property type="project" value="InterPro"/>
</dbReference>
<feature type="binding site" evidence="10">
    <location>
        <position position="242"/>
    </location>
    <ligand>
        <name>sn-glycerol 3-phosphate</name>
        <dbReference type="ChEBI" id="CHEBI:57597"/>
    </ligand>
</feature>
<evidence type="ECO:0000313" key="19">
    <source>
        <dbReference type="Proteomes" id="UP000244081"/>
    </source>
</evidence>
<dbReference type="HAMAP" id="MF_00394">
    <property type="entry name" value="NAD_Glyc3P_dehydrog"/>
    <property type="match status" value="1"/>
</dbReference>
<feature type="binding site" evidence="10">
    <location>
        <position position="106"/>
    </location>
    <ligand>
        <name>sn-glycerol 3-phosphate</name>
        <dbReference type="ChEBI" id="CHEBI:57597"/>
    </ligand>
</feature>
<dbReference type="PIRSF" id="PIRSF000114">
    <property type="entry name" value="Glycerol-3-P_dh"/>
    <property type="match status" value="1"/>
</dbReference>
<dbReference type="GO" id="GO:0005975">
    <property type="term" value="P:carbohydrate metabolic process"/>
    <property type="evidence" value="ECO:0007669"/>
    <property type="project" value="InterPro"/>
</dbReference>
<sequence>MKFDRIGVVGGGSWGTALALVAARAGRTVKLYARDRDAVASINRSGETPRLPGIKLDPALDATNDLAEVLEADAVLLVTPAQTTRALALQMKPYLGAGIPVVLCAKGLEHGSGALLTDVLADALPEAAAAVLSGPSFASDVAKGLPTAVTIAADDAGLADNLARALASDSFRPYSSTDMIGVQIGGALKNVLAIPCGAIVGRGLGASAQAALTARGFAELSRLAKAMGARTETLTGLSGLGDLVLTSSSPQSRNMAFGIEIGRGRSVAELTAPGTKLVEGVHTAPVAVELGKRRGVELPICEAVAAVLAGGLSVDEALQVLMSRPLKREI</sequence>
<dbReference type="GO" id="GO:0006650">
    <property type="term" value="P:glycerophospholipid metabolic process"/>
    <property type="evidence" value="ECO:0007669"/>
    <property type="project" value="UniProtKB-UniRule"/>
</dbReference>
<evidence type="ECO:0000256" key="8">
    <source>
        <dbReference type="ARBA" id="ARBA00023209"/>
    </source>
</evidence>
<comment type="catalytic activity">
    <reaction evidence="10">
        <text>sn-glycerol 3-phosphate + NAD(+) = dihydroxyacetone phosphate + NADH + H(+)</text>
        <dbReference type="Rhea" id="RHEA:11092"/>
        <dbReference type="ChEBI" id="CHEBI:15378"/>
        <dbReference type="ChEBI" id="CHEBI:57540"/>
        <dbReference type="ChEBI" id="CHEBI:57597"/>
        <dbReference type="ChEBI" id="CHEBI:57642"/>
        <dbReference type="ChEBI" id="CHEBI:57945"/>
        <dbReference type="EC" id="1.1.1.94"/>
    </reaction>
</comment>
<dbReference type="PANTHER" id="PTHR11728">
    <property type="entry name" value="GLYCEROL-3-PHOSPHATE DEHYDROGENASE"/>
    <property type="match status" value="1"/>
</dbReference>
<gene>
    <name evidence="10" type="primary">gpsA</name>
    <name evidence="18" type="ORF">C8N35_1011417</name>
</gene>
<reference evidence="18 19" key="1">
    <citation type="submission" date="2018-04" db="EMBL/GenBank/DDBJ databases">
        <title>Genomic Encyclopedia of Archaeal and Bacterial Type Strains, Phase II (KMG-II): from individual species to whole genera.</title>
        <authorList>
            <person name="Goeker M."/>
        </authorList>
    </citation>
    <scope>NUCLEOTIDE SEQUENCE [LARGE SCALE GENOMIC DNA]</scope>
    <source>
        <strain evidence="18 19">DSM 23382</strain>
    </source>
</reference>
<dbReference type="EMBL" id="QAYG01000001">
    <property type="protein sequence ID" value="PTW63365.1"/>
    <property type="molecule type" value="Genomic_DNA"/>
</dbReference>
<dbReference type="InterPro" id="IPR036291">
    <property type="entry name" value="NAD(P)-bd_dom_sf"/>
</dbReference>
<comment type="function">
    <text evidence="10">Catalyzes the reduction of the glycolytic intermediate dihydroxyacetone phosphate (DHAP) to sn-glycerol 3-phosphate (G3P), the key precursor for phospholipid synthesis.</text>
</comment>
<feature type="binding site" evidence="10">
    <location>
        <position position="254"/>
    </location>
    <ligand>
        <name>sn-glycerol 3-phosphate</name>
        <dbReference type="ChEBI" id="CHEBI:57597"/>
    </ligand>
</feature>
<keyword evidence="19" id="KW-1185">Reference proteome</keyword>
<feature type="binding site" evidence="10">
    <location>
        <position position="134"/>
    </location>
    <ligand>
        <name>sn-glycerol 3-phosphate</name>
        <dbReference type="ChEBI" id="CHEBI:57597"/>
    </ligand>
</feature>
<comment type="similarity">
    <text evidence="1 10 14">Belongs to the NAD-dependent glycerol-3-phosphate dehydrogenase family.</text>
</comment>
<dbReference type="AlphaFoldDB" id="A0A2T5VHY1"/>
<evidence type="ECO:0000256" key="9">
    <source>
        <dbReference type="ARBA" id="ARBA00023264"/>
    </source>
</evidence>
<feature type="binding site" evidence="10">
    <location>
        <position position="189"/>
    </location>
    <ligand>
        <name>sn-glycerol 3-phosphate</name>
        <dbReference type="ChEBI" id="CHEBI:57597"/>
    </ligand>
</feature>
<feature type="domain" description="Glycerol-3-phosphate dehydrogenase NAD-dependent C-terminal" evidence="17">
    <location>
        <begin position="178"/>
        <end position="318"/>
    </location>
</feature>
<evidence type="ECO:0000256" key="4">
    <source>
        <dbReference type="ARBA" id="ARBA00022857"/>
    </source>
</evidence>
<evidence type="ECO:0000313" key="18">
    <source>
        <dbReference type="EMBL" id="PTW63365.1"/>
    </source>
</evidence>
<keyword evidence="6 10" id="KW-0520">NAD</keyword>
<dbReference type="PANTHER" id="PTHR11728:SF1">
    <property type="entry name" value="GLYCEROL-3-PHOSPHATE DEHYDROGENASE [NAD(+)] 2, CHLOROPLASTIC"/>
    <property type="match status" value="1"/>
</dbReference>
<dbReference type="InterPro" id="IPR006109">
    <property type="entry name" value="G3P_DH_NAD-dep_C"/>
</dbReference>
<comment type="pathway">
    <text evidence="10">Membrane lipid metabolism; glycerophospholipid metabolism.</text>
</comment>
<dbReference type="GO" id="GO:0046167">
    <property type="term" value="P:glycerol-3-phosphate biosynthetic process"/>
    <property type="evidence" value="ECO:0007669"/>
    <property type="project" value="UniProtKB-UniRule"/>
</dbReference>
<keyword evidence="5 10" id="KW-0560">Oxidoreductase</keyword>
<comment type="subcellular location">
    <subcellularLocation>
        <location evidence="10">Cytoplasm</location>
    </subcellularLocation>
</comment>
<feature type="binding site" evidence="10">
    <location>
        <position position="252"/>
    </location>
    <ligand>
        <name>sn-glycerol 3-phosphate</name>
        <dbReference type="ChEBI" id="CHEBI:57597"/>
    </ligand>
</feature>